<dbReference type="InterPro" id="IPR043519">
    <property type="entry name" value="NT_sf"/>
</dbReference>
<dbReference type="Gene3D" id="3.30.460.10">
    <property type="entry name" value="Beta Polymerase, domain 2"/>
    <property type="match status" value="1"/>
</dbReference>
<keyword evidence="2" id="KW-1185">Reference proteome</keyword>
<evidence type="ECO:0000313" key="2">
    <source>
        <dbReference type="Proteomes" id="UP000308230"/>
    </source>
</evidence>
<proteinExistence type="predicted"/>
<organism evidence="1 2">
    <name type="scientific">Exobacillus caeni</name>
    <dbReference type="NCBI Taxonomy" id="2574798"/>
    <lineage>
        <taxon>Bacteria</taxon>
        <taxon>Bacillati</taxon>
        <taxon>Bacillota</taxon>
        <taxon>Bacilli</taxon>
        <taxon>Bacillales</taxon>
        <taxon>Guptibacillaceae</taxon>
        <taxon>Exobacillus</taxon>
    </lineage>
</organism>
<evidence type="ECO:0008006" key="3">
    <source>
        <dbReference type="Google" id="ProtNLM"/>
    </source>
</evidence>
<accession>A0A5R9F9J6</accession>
<gene>
    <name evidence="1" type="ORF">FCL54_07220</name>
</gene>
<dbReference type="OrthoDB" id="2351665at2"/>
<sequence>MIKELGSYWKIDNEGYIENEAHPNKISSDHKSAVEDVINEYKKQLGSDLHSIYIFGTVARGNAVEEVSDLNSFALTSGDVSDTNQWAEQVTGNLECMHPYFSGIDMDVFCIEDVLKQPDKFNRVSFALKSDGACVYGEDLSQTIKPFRQCAAVANHEIIQFRDKIEDAQRYLDRDLSKKEYSKYCRQAMKSLVRTGFSLVMIQEGKFTKDILPGYYSFAKYYPHKKQDMRKAVEFVIQPPEQVEQAVELLDSFGSFLINACDNWLDLNNRDRKLALEI</sequence>
<dbReference type="Proteomes" id="UP000308230">
    <property type="component" value="Unassembled WGS sequence"/>
</dbReference>
<dbReference type="RefSeq" id="WP_138124809.1">
    <property type="nucleotide sequence ID" value="NZ_SWLG01000004.1"/>
</dbReference>
<reference evidence="1 2" key="1">
    <citation type="submission" date="2019-04" db="EMBL/GenBank/DDBJ databases">
        <title>Bacillus caeni sp. nov., a bacterium isolated from mangrove sediment.</title>
        <authorList>
            <person name="Huang H."/>
            <person name="Mo K."/>
            <person name="Hu Y."/>
        </authorList>
    </citation>
    <scope>NUCLEOTIDE SEQUENCE [LARGE SCALE GENOMIC DNA]</scope>
    <source>
        <strain evidence="1 2">HB172195</strain>
    </source>
</reference>
<dbReference type="EMBL" id="SWLG01000004">
    <property type="protein sequence ID" value="TLS38308.1"/>
    <property type="molecule type" value="Genomic_DNA"/>
</dbReference>
<protein>
    <recommendedName>
        <fullName evidence="3">Nucleotidyltransferase</fullName>
    </recommendedName>
</protein>
<dbReference type="SUPFAM" id="SSF81301">
    <property type="entry name" value="Nucleotidyltransferase"/>
    <property type="match status" value="1"/>
</dbReference>
<evidence type="ECO:0000313" key="1">
    <source>
        <dbReference type="EMBL" id="TLS38308.1"/>
    </source>
</evidence>
<name>A0A5R9F9J6_9BACL</name>
<dbReference type="AlphaFoldDB" id="A0A5R9F9J6"/>
<comment type="caution">
    <text evidence="1">The sequence shown here is derived from an EMBL/GenBank/DDBJ whole genome shotgun (WGS) entry which is preliminary data.</text>
</comment>